<keyword evidence="9" id="KW-1185">Reference proteome</keyword>
<reference evidence="8" key="1">
    <citation type="submission" date="2020-05" db="UniProtKB">
        <authorList>
            <consortium name="EnsemblMetazoa"/>
        </authorList>
    </citation>
    <scope>IDENTIFICATION</scope>
    <source>
        <strain evidence="8">Yale</strain>
    </source>
</reference>
<evidence type="ECO:0000313" key="8">
    <source>
        <dbReference type="EnsemblMetazoa" id="GMOY008712-PA"/>
    </source>
</evidence>
<dbReference type="STRING" id="37546.A0A1B0G5W7"/>
<dbReference type="Pfam" id="PF13873">
    <property type="entry name" value="Myb_DNA-bind_5"/>
    <property type="match status" value="2"/>
</dbReference>
<evidence type="ECO:0000259" key="7">
    <source>
        <dbReference type="Pfam" id="PF13873"/>
    </source>
</evidence>
<comment type="function">
    <text evidence="6">Involved in transvection phenomena (= synapsis-dependent gene expression), where the synaptic pairing of chromosomes carrying genes with which zeste interacts influences the expression of these genes. Zeste binds to DNA and stimulates transcription from a nearby promoter.</text>
</comment>
<keyword evidence="3" id="KW-0805">Transcription regulation</keyword>
<dbReference type="AlphaFoldDB" id="A0A1B0G5W7"/>
<comment type="subunit">
    <text evidence="1">Self-associates forming complexes of several hundred monomers.</text>
</comment>
<name>A0A1B0G5W7_GLOMM</name>
<evidence type="ECO:0000256" key="4">
    <source>
        <dbReference type="ARBA" id="ARBA00023125"/>
    </source>
</evidence>
<evidence type="ECO:0000256" key="2">
    <source>
        <dbReference type="ARBA" id="ARBA00016807"/>
    </source>
</evidence>
<feature type="domain" description="Myb/SANT-like DNA-binding" evidence="7">
    <location>
        <begin position="10"/>
        <end position="82"/>
    </location>
</feature>
<dbReference type="EnsemblMetazoa" id="GMOY008712-RA">
    <property type="protein sequence ID" value="GMOY008712-PA"/>
    <property type="gene ID" value="GMOY008712"/>
</dbReference>
<dbReference type="VEuPathDB" id="VectorBase:GMOY008712"/>
<evidence type="ECO:0000256" key="1">
    <source>
        <dbReference type="ARBA" id="ARBA00011764"/>
    </source>
</evidence>
<evidence type="ECO:0000256" key="6">
    <source>
        <dbReference type="ARBA" id="ARBA00025466"/>
    </source>
</evidence>
<keyword evidence="5" id="KW-0804">Transcription</keyword>
<dbReference type="EMBL" id="CCAG010005588">
    <property type="status" value="NOT_ANNOTATED_CDS"/>
    <property type="molecule type" value="Genomic_DNA"/>
</dbReference>
<protein>
    <recommendedName>
        <fullName evidence="2">Regulatory protein zeste</fullName>
    </recommendedName>
</protein>
<dbReference type="Proteomes" id="UP000092444">
    <property type="component" value="Unassembled WGS sequence"/>
</dbReference>
<dbReference type="InterPro" id="IPR028002">
    <property type="entry name" value="Myb_DNA-bind_5"/>
</dbReference>
<organism evidence="8 9">
    <name type="scientific">Glossina morsitans morsitans</name>
    <name type="common">Savannah tsetse fly</name>
    <dbReference type="NCBI Taxonomy" id="37546"/>
    <lineage>
        <taxon>Eukaryota</taxon>
        <taxon>Metazoa</taxon>
        <taxon>Ecdysozoa</taxon>
        <taxon>Arthropoda</taxon>
        <taxon>Hexapoda</taxon>
        <taxon>Insecta</taxon>
        <taxon>Pterygota</taxon>
        <taxon>Neoptera</taxon>
        <taxon>Endopterygota</taxon>
        <taxon>Diptera</taxon>
        <taxon>Brachycera</taxon>
        <taxon>Muscomorpha</taxon>
        <taxon>Hippoboscoidea</taxon>
        <taxon>Glossinidae</taxon>
        <taxon>Glossina</taxon>
    </lineage>
</organism>
<evidence type="ECO:0000313" key="9">
    <source>
        <dbReference type="Proteomes" id="UP000092444"/>
    </source>
</evidence>
<sequence>MKQVKNHKKRFQRCTQEQVEYYLAFAEEHPELLQKKICSSNPRQMKKLWEELARNLNGMTGPTRNTQKWQETLNHWKIQVRCRARKTSLTSTGGGLLRKFSEITRLEERALATSGAIGGLSSCPSIRMEALSKRVEDIGDIKDMANTRQETRDIEPESNDLKEETLNIAPETHNIEQEIIIEANSYRRCTQEQLEYYLAFVEKHPELLQNKISSANPRKTKTLWEELAGNLNDMAGPTRNTQKWKETLNHWKYQLRGRARKGKISLNRTLRNYNKMTRFEERALATFRAIAVKVLPSVPSIGVKRAIECVQDVTEVNATLNTTQEVHNKTQETFSNIPGTNNIKQEINSTKPDANSYQRCTQEQLEYYVTFVEKHPELLQNKVNPVNPEQLKNLFDKRALATFGAIAVKVLPSIDVEDPIACVQDAMDINGQLNNWRKTNTMQEPLYTTTLEIDNIKQETKDTAIEWNNTSRIHDMHNINSTKKGICNAVNRLATVIKERNDREQKFWEEQLKVQQELVGAIKDLTKVLSKSKRIY</sequence>
<evidence type="ECO:0000256" key="5">
    <source>
        <dbReference type="ARBA" id="ARBA00023163"/>
    </source>
</evidence>
<keyword evidence="4" id="KW-0238">DNA-binding</keyword>
<accession>A0A1B0G5W7</accession>
<proteinExistence type="predicted"/>
<evidence type="ECO:0000256" key="3">
    <source>
        <dbReference type="ARBA" id="ARBA00023015"/>
    </source>
</evidence>
<dbReference type="GO" id="GO:0003677">
    <property type="term" value="F:DNA binding"/>
    <property type="evidence" value="ECO:0007669"/>
    <property type="project" value="UniProtKB-KW"/>
</dbReference>
<feature type="domain" description="Myb/SANT-like DNA-binding" evidence="7">
    <location>
        <begin position="188"/>
        <end position="257"/>
    </location>
</feature>